<dbReference type="Gene3D" id="2.10.260.10">
    <property type="match status" value="1"/>
</dbReference>
<reference evidence="2 3" key="1">
    <citation type="submission" date="2020-05" db="EMBL/GenBank/DDBJ databases">
        <title>Azospirillum oleiclasticum sp. nov, a nitrogen-fixing and heavy crude oil-emulsifying bacterium isolated from the crude oil of Yumen Oilfield.</title>
        <authorList>
            <person name="Wu D."/>
            <person name="Cai M."/>
            <person name="Zhang X."/>
        </authorList>
    </citation>
    <scope>NUCLEOTIDE SEQUENCE [LARGE SCALE GENOMIC DNA]</scope>
    <source>
        <strain evidence="2 3">ROY-1-1-2</strain>
    </source>
</reference>
<protein>
    <submittedName>
        <fullName evidence="2">AbrB/MazE/SpoVT family DNA-binding domain-containing protein</fullName>
    </submittedName>
</protein>
<dbReference type="Pfam" id="PF04014">
    <property type="entry name" value="MazE_antitoxin"/>
    <property type="match status" value="1"/>
</dbReference>
<keyword evidence="3" id="KW-1185">Reference proteome</keyword>
<evidence type="ECO:0000313" key="2">
    <source>
        <dbReference type="EMBL" id="NYZ21709.1"/>
    </source>
</evidence>
<keyword evidence="2" id="KW-0238">DNA-binding</keyword>
<feature type="domain" description="SpoVT-AbrB" evidence="1">
    <location>
        <begin position="7"/>
        <end position="52"/>
    </location>
</feature>
<dbReference type="InterPro" id="IPR007159">
    <property type="entry name" value="SpoVT-AbrB_dom"/>
</dbReference>
<name>A0ABX2TFA2_9PROT</name>
<dbReference type="EMBL" id="JABFDB010000013">
    <property type="protein sequence ID" value="NYZ21709.1"/>
    <property type="molecule type" value="Genomic_DNA"/>
</dbReference>
<comment type="caution">
    <text evidence="2">The sequence shown here is derived from an EMBL/GenBank/DDBJ whole genome shotgun (WGS) entry which is preliminary data.</text>
</comment>
<evidence type="ECO:0000313" key="3">
    <source>
        <dbReference type="Proteomes" id="UP000584642"/>
    </source>
</evidence>
<dbReference type="SUPFAM" id="SSF89447">
    <property type="entry name" value="AbrB/MazE/MraZ-like"/>
    <property type="match status" value="1"/>
</dbReference>
<proteinExistence type="predicted"/>
<evidence type="ECO:0000259" key="1">
    <source>
        <dbReference type="SMART" id="SM00966"/>
    </source>
</evidence>
<dbReference type="GO" id="GO:0003677">
    <property type="term" value="F:DNA binding"/>
    <property type="evidence" value="ECO:0007669"/>
    <property type="project" value="UniProtKB-KW"/>
</dbReference>
<dbReference type="SMART" id="SM00966">
    <property type="entry name" value="SpoVT_AbrB"/>
    <property type="match status" value="1"/>
</dbReference>
<dbReference type="RefSeq" id="WP_180283487.1">
    <property type="nucleotide sequence ID" value="NZ_JABFDB010000013.1"/>
</dbReference>
<accession>A0ABX2TFA2</accession>
<dbReference type="Proteomes" id="UP000584642">
    <property type="component" value="Unassembled WGS sequence"/>
</dbReference>
<gene>
    <name evidence="2" type="ORF">HND93_18500</name>
</gene>
<organism evidence="2 3">
    <name type="scientific">Azospirillum oleiclasticum</name>
    <dbReference type="NCBI Taxonomy" id="2735135"/>
    <lineage>
        <taxon>Bacteria</taxon>
        <taxon>Pseudomonadati</taxon>
        <taxon>Pseudomonadota</taxon>
        <taxon>Alphaproteobacteria</taxon>
        <taxon>Rhodospirillales</taxon>
        <taxon>Azospirillaceae</taxon>
        <taxon>Azospirillum</taxon>
    </lineage>
</organism>
<dbReference type="InterPro" id="IPR037914">
    <property type="entry name" value="SpoVT-AbrB_sf"/>
</dbReference>
<sequence length="74" mass="8200">MHTTRLTKIGNSTGVTIPRDVLAEAHLDRGDEVTLSVRDGRIEIARADDAYNRAMEAGRAFAARYRRTMAVLAK</sequence>